<feature type="region of interest" description="Disordered" evidence="1">
    <location>
        <begin position="29"/>
        <end position="78"/>
    </location>
</feature>
<keyword evidence="2" id="KW-0472">Membrane</keyword>
<sequence>MKSIDNLQSQSPTSETRFSAVRDVICSDGPLQNKVKANPPTSIVKSHSQRRDVSKSVSMKEKRSNSMPEKTRRSSSTTYSRTVSFTKFRADLSLDSLSLLNREKFDTPILETRPESYMWLAICTTLFFNPVLGIIALVTSSKYMYMYTKRHS</sequence>
<keyword evidence="4" id="KW-1185">Reference proteome</keyword>
<keyword evidence="2" id="KW-1133">Transmembrane helix</keyword>
<dbReference type="Proteomes" id="UP001634394">
    <property type="component" value="Unassembled WGS sequence"/>
</dbReference>
<organism evidence="3 4">
    <name type="scientific">Sinanodonta woodiana</name>
    <name type="common">Chinese pond mussel</name>
    <name type="synonym">Anodonta woodiana</name>
    <dbReference type="NCBI Taxonomy" id="1069815"/>
    <lineage>
        <taxon>Eukaryota</taxon>
        <taxon>Metazoa</taxon>
        <taxon>Spiralia</taxon>
        <taxon>Lophotrochozoa</taxon>
        <taxon>Mollusca</taxon>
        <taxon>Bivalvia</taxon>
        <taxon>Autobranchia</taxon>
        <taxon>Heteroconchia</taxon>
        <taxon>Palaeoheterodonta</taxon>
        <taxon>Unionida</taxon>
        <taxon>Unionoidea</taxon>
        <taxon>Unionidae</taxon>
        <taxon>Unioninae</taxon>
        <taxon>Sinanodonta</taxon>
    </lineage>
</organism>
<accession>A0ABD3WUZ7</accession>
<comment type="caution">
    <text evidence="3">The sequence shown here is derived from an EMBL/GenBank/DDBJ whole genome shotgun (WGS) entry which is preliminary data.</text>
</comment>
<keyword evidence="2" id="KW-0812">Transmembrane</keyword>
<dbReference type="EMBL" id="JBJQND010000005">
    <property type="protein sequence ID" value="KAL3876340.1"/>
    <property type="molecule type" value="Genomic_DNA"/>
</dbReference>
<gene>
    <name evidence="3" type="ORF">ACJMK2_034201</name>
</gene>
<protein>
    <submittedName>
        <fullName evidence="3">Uncharacterized protein</fullName>
    </submittedName>
</protein>
<feature type="compositionally biased region" description="Basic and acidic residues" evidence="1">
    <location>
        <begin position="49"/>
        <end position="72"/>
    </location>
</feature>
<reference evidence="3 4" key="1">
    <citation type="submission" date="2024-11" db="EMBL/GenBank/DDBJ databases">
        <title>Chromosome-level genome assembly of the freshwater bivalve Anodonta woodiana.</title>
        <authorList>
            <person name="Chen X."/>
        </authorList>
    </citation>
    <scope>NUCLEOTIDE SEQUENCE [LARGE SCALE GENOMIC DNA]</scope>
    <source>
        <strain evidence="3">MN2024</strain>
        <tissue evidence="3">Gills</tissue>
    </source>
</reference>
<evidence type="ECO:0000313" key="3">
    <source>
        <dbReference type="EMBL" id="KAL3876340.1"/>
    </source>
</evidence>
<evidence type="ECO:0000256" key="1">
    <source>
        <dbReference type="SAM" id="MobiDB-lite"/>
    </source>
</evidence>
<feature type="transmembrane region" description="Helical" evidence="2">
    <location>
        <begin position="117"/>
        <end position="140"/>
    </location>
</feature>
<name>A0ABD3WUZ7_SINWO</name>
<dbReference type="AlphaFoldDB" id="A0ABD3WUZ7"/>
<evidence type="ECO:0000256" key="2">
    <source>
        <dbReference type="SAM" id="Phobius"/>
    </source>
</evidence>
<proteinExistence type="predicted"/>
<evidence type="ECO:0000313" key="4">
    <source>
        <dbReference type="Proteomes" id="UP001634394"/>
    </source>
</evidence>